<evidence type="ECO:0000256" key="2">
    <source>
        <dbReference type="SAM" id="Phobius"/>
    </source>
</evidence>
<gene>
    <name evidence="5" type="ORF">RM574_20005</name>
    <name evidence="4" type="ORF">RM698_18555</name>
</gene>
<evidence type="ECO:0000313" key="5">
    <source>
        <dbReference type="EMBL" id="MDT0417771.1"/>
    </source>
</evidence>
<evidence type="ECO:0000256" key="1">
    <source>
        <dbReference type="SAM" id="MobiDB-lite"/>
    </source>
</evidence>
<dbReference type="AlphaFoldDB" id="A0ABD5E8M4"/>
<feature type="transmembrane region" description="Helical" evidence="2">
    <location>
        <begin position="29"/>
        <end position="51"/>
    </location>
</feature>
<reference evidence="6 7" key="1">
    <citation type="submission" date="2023-07" db="EMBL/GenBank/DDBJ databases">
        <title>30 novel species of actinomycetes from the DSMZ collection.</title>
        <authorList>
            <person name="Nouioui I."/>
        </authorList>
    </citation>
    <scope>NUCLEOTIDE SEQUENCE [LARGE SCALE GENOMIC DNA]</scope>
    <source>
        <strain evidence="7">DSM 41979</strain>
        <strain evidence="6">DSM 41982</strain>
    </source>
</reference>
<feature type="compositionally biased region" description="Polar residues" evidence="1">
    <location>
        <begin position="62"/>
        <end position="71"/>
    </location>
</feature>
<evidence type="ECO:0000313" key="7">
    <source>
        <dbReference type="Proteomes" id="UP001183610"/>
    </source>
</evidence>
<dbReference type="Proteomes" id="UP001183610">
    <property type="component" value="Unassembled WGS sequence"/>
</dbReference>
<feature type="region of interest" description="Disordered" evidence="1">
    <location>
        <begin position="62"/>
        <end position="84"/>
    </location>
</feature>
<dbReference type="EMBL" id="JAVRER010000032">
    <property type="protein sequence ID" value="MDT0417771.1"/>
    <property type="molecule type" value="Genomic_DNA"/>
</dbReference>
<evidence type="ECO:0000313" key="6">
    <source>
        <dbReference type="Proteomes" id="UP001183607"/>
    </source>
</evidence>
<keyword evidence="2" id="KW-0472">Membrane</keyword>
<reference evidence="5" key="2">
    <citation type="submission" date="2024-03" db="EMBL/GenBank/DDBJ databases">
        <title>30 novel species of actinomycetes from the DSMZ collection.</title>
        <authorList>
            <person name="Nouioui I."/>
        </authorList>
    </citation>
    <scope>NUCLEOTIDE SEQUENCE</scope>
    <source>
        <strain evidence="4">DSM 41979</strain>
        <strain evidence="5">DSM 41982</strain>
    </source>
</reference>
<protein>
    <submittedName>
        <fullName evidence="5">DUF6458 family protein</fullName>
    </submittedName>
</protein>
<feature type="domain" description="DUF6458" evidence="3">
    <location>
        <begin position="1"/>
        <end position="60"/>
    </location>
</feature>
<proteinExistence type="predicted"/>
<dbReference type="Pfam" id="PF20059">
    <property type="entry name" value="DUF6458"/>
    <property type="match status" value="1"/>
</dbReference>
<keyword evidence="2" id="KW-1133">Transmembrane helix</keyword>
<dbReference type="EMBL" id="JAVRET010000042">
    <property type="protein sequence ID" value="MDT0411042.1"/>
    <property type="molecule type" value="Genomic_DNA"/>
</dbReference>
<organism evidence="5 6">
    <name type="scientific">Streptomyces evansiae</name>
    <dbReference type="NCBI Taxonomy" id="3075535"/>
    <lineage>
        <taxon>Bacteria</taxon>
        <taxon>Bacillati</taxon>
        <taxon>Actinomycetota</taxon>
        <taxon>Actinomycetes</taxon>
        <taxon>Kitasatosporales</taxon>
        <taxon>Streptomycetaceae</taxon>
        <taxon>Streptomyces</taxon>
    </lineage>
</organism>
<comment type="caution">
    <text evidence="5">The sequence shown here is derived from an EMBL/GenBank/DDBJ whole genome shotgun (WGS) entry which is preliminary data.</text>
</comment>
<accession>A0ABD5E8M4</accession>
<evidence type="ECO:0000259" key="3">
    <source>
        <dbReference type="Pfam" id="PF20059"/>
    </source>
</evidence>
<dbReference type="InterPro" id="IPR045597">
    <property type="entry name" value="DUF6458"/>
</dbReference>
<keyword evidence="2" id="KW-0812">Transmembrane</keyword>
<name>A0ABD5E8M4_9ACTN</name>
<dbReference type="RefSeq" id="WP_007824370.1">
    <property type="nucleotide sequence ID" value="NZ_JAVRER010000032.1"/>
</dbReference>
<evidence type="ECO:0000313" key="4">
    <source>
        <dbReference type="EMBL" id="MDT0411042.1"/>
    </source>
</evidence>
<feature type="compositionally biased region" description="Basic and acidic residues" evidence="1">
    <location>
        <begin position="73"/>
        <end position="84"/>
    </location>
</feature>
<dbReference type="Proteomes" id="UP001183607">
    <property type="component" value="Unassembled WGS sequence"/>
</dbReference>
<sequence length="84" mass="8928">MGLGGCIILIAVGAILAFATDWHVSGLDLSLVGVILMVVGIIGVVTFTSIARKRRMITTTGGAPIMTSQPMTEEERIRREHGGY</sequence>
<keyword evidence="7" id="KW-1185">Reference proteome</keyword>